<dbReference type="Gene3D" id="3.90.1750.20">
    <property type="entry name" value="Putative Large Serine Recombinase, Chain B, Domain 2"/>
    <property type="match status" value="1"/>
</dbReference>
<feature type="domain" description="Resolvase/invertase-type recombinase catalytic" evidence="2">
    <location>
        <begin position="16"/>
        <end position="167"/>
    </location>
</feature>
<sequence>MTDGHPKVEARHLRLLAIVYIRQSTPQQLQNNHESTRRQYELARRARQMGWPEMAVRVIDDDLGMSGASSQHRAGFQRLVASIGMGEVGIILVTEVSRLSRLNSDWHRVIELCAMFRTLIADEDGVYDPQNPNDRLLLGVKGTLFAAELHILQARMHGALLNKAQRGELAVALPVGYRRRPDGVVVQDPDDAVRLAVAMVFERFAASGNARAVLRHFVGNGLRLPRILQAGPEKGQVLWSRPAYGMIHRMLNNPAYAGAFVYGRVRQDITAGDPPITTERRLPLEEWGIVVQGVYPAFIGYDTFLANRQKLKANRYNFEAKGRGAARTGSALLQGLVHCGRCGGQMGVSYGRQQPRYECRQAQTHHAEPMCQSFVAGEIDAVIVAAVLEAVRPAGLEATLAALRNLEQERQAVDRQWQLRVERARYEARLAQRQYDAVDPDNRLVVRELERRWEAALAEAERLEQDYAHQLATELRPLDAVETEEVRRLASDLPTLWRADTTTPLDRKRLLRLVVAAVTVTVGAGRNGADFLVLWSGGARTTHWVDSPGFGRHLCTDAVVLETIRDLARRMPDHQVAVALAEQGLLTRQGKPWTRGRVASMRRQHAIPTACPTQTRGVDVRADGYVPAKVAARHLGITLGAIRVWAHRGVLACDQSSQASKLWIRLDPGDLERLGGQADTTGMERARDIAERSGSSIAAVWERVRRKEFSAYRIQRGHNQWDWRLSAQMPASAPPPSRHSSSAERTTAQ</sequence>
<gene>
    <name evidence="4" type="ORF">RQ831_18645</name>
</gene>
<evidence type="ECO:0000313" key="4">
    <source>
        <dbReference type="EMBL" id="MDT8333076.1"/>
    </source>
</evidence>
<proteinExistence type="predicted"/>
<dbReference type="InterPro" id="IPR011109">
    <property type="entry name" value="DNA_bind_recombinase_dom"/>
</dbReference>
<dbReference type="PROSITE" id="PS51737">
    <property type="entry name" value="RECOMBINASE_DNA_BIND"/>
    <property type="match status" value="1"/>
</dbReference>
<feature type="region of interest" description="Disordered" evidence="1">
    <location>
        <begin position="728"/>
        <end position="749"/>
    </location>
</feature>
<dbReference type="InterPro" id="IPR006119">
    <property type="entry name" value="Resolv_N"/>
</dbReference>
<dbReference type="InterPro" id="IPR038109">
    <property type="entry name" value="DNA_bind_recomb_sf"/>
</dbReference>
<dbReference type="InterPro" id="IPR050639">
    <property type="entry name" value="SSR_resolvase"/>
</dbReference>
<dbReference type="InterPro" id="IPR036162">
    <property type="entry name" value="Resolvase-like_N_sf"/>
</dbReference>
<dbReference type="SUPFAM" id="SSF53041">
    <property type="entry name" value="Resolvase-like"/>
    <property type="match status" value="1"/>
</dbReference>
<dbReference type="PANTHER" id="PTHR30461:SF23">
    <property type="entry name" value="DNA RECOMBINASE-RELATED"/>
    <property type="match status" value="1"/>
</dbReference>
<dbReference type="Pfam" id="PF13408">
    <property type="entry name" value="Zn_ribbon_recom"/>
    <property type="match status" value="1"/>
</dbReference>
<reference evidence="4 5" key="1">
    <citation type="journal article" date="2019" name="Microb. Pathog.">
        <title>Comparison of VITEK 2, MALDI-TOF MS, 16S rRNA gene sequencing, and whole-genome sequencing for identification of Roseomonas mucosa.</title>
        <authorList>
            <person name="Rudolph W.W."/>
            <person name="Gunzer F."/>
            <person name="Trauth M."/>
            <person name="Bunk B."/>
            <person name="Bigge R."/>
            <person name="Schrottner P."/>
        </authorList>
    </citation>
    <scope>NUCLEOTIDE SEQUENCE [LARGE SCALE GENOMIC DNA]</scope>
    <source>
        <strain evidence="4 5">DSM 103800</strain>
    </source>
</reference>
<dbReference type="Proteomes" id="UP001258945">
    <property type="component" value="Unassembled WGS sequence"/>
</dbReference>
<accession>A0ABU3MJT7</accession>
<keyword evidence="5" id="KW-1185">Reference proteome</keyword>
<comment type="caution">
    <text evidence="4">The sequence shown here is derived from an EMBL/GenBank/DDBJ whole genome shotgun (WGS) entry which is preliminary data.</text>
</comment>
<dbReference type="PROSITE" id="PS51736">
    <property type="entry name" value="RECOMBINASES_3"/>
    <property type="match status" value="1"/>
</dbReference>
<evidence type="ECO:0000259" key="3">
    <source>
        <dbReference type="PROSITE" id="PS51737"/>
    </source>
</evidence>
<dbReference type="Pfam" id="PF00239">
    <property type="entry name" value="Resolvase"/>
    <property type="match status" value="1"/>
</dbReference>
<protein>
    <submittedName>
        <fullName evidence="4">Recombinase family protein</fullName>
    </submittedName>
</protein>
<dbReference type="Pfam" id="PF07508">
    <property type="entry name" value="Recombinase"/>
    <property type="match status" value="1"/>
</dbReference>
<evidence type="ECO:0000256" key="1">
    <source>
        <dbReference type="SAM" id="MobiDB-lite"/>
    </source>
</evidence>
<dbReference type="CDD" id="cd00338">
    <property type="entry name" value="Ser_Recombinase"/>
    <property type="match status" value="1"/>
</dbReference>
<dbReference type="PANTHER" id="PTHR30461">
    <property type="entry name" value="DNA-INVERTASE FROM LAMBDOID PROPHAGE"/>
    <property type="match status" value="1"/>
</dbReference>
<dbReference type="EMBL" id="JAVVDO010000043">
    <property type="protein sequence ID" value="MDT8333076.1"/>
    <property type="molecule type" value="Genomic_DNA"/>
</dbReference>
<evidence type="ECO:0000313" key="5">
    <source>
        <dbReference type="Proteomes" id="UP001258945"/>
    </source>
</evidence>
<dbReference type="Gene3D" id="3.40.50.1390">
    <property type="entry name" value="Resolvase, N-terminal catalytic domain"/>
    <property type="match status" value="1"/>
</dbReference>
<evidence type="ECO:0000259" key="2">
    <source>
        <dbReference type="PROSITE" id="PS51736"/>
    </source>
</evidence>
<name>A0ABU3MJT7_9PROT</name>
<dbReference type="RefSeq" id="WP_314284181.1">
    <property type="nucleotide sequence ID" value="NZ_JAVVDO010000043.1"/>
</dbReference>
<feature type="domain" description="Recombinase" evidence="3">
    <location>
        <begin position="174"/>
        <end position="317"/>
    </location>
</feature>
<organism evidence="4 5">
    <name type="scientific">Roseomonas gilardii</name>
    <dbReference type="NCBI Taxonomy" id="257708"/>
    <lineage>
        <taxon>Bacteria</taxon>
        <taxon>Pseudomonadati</taxon>
        <taxon>Pseudomonadota</taxon>
        <taxon>Alphaproteobacteria</taxon>
        <taxon>Acetobacterales</taxon>
        <taxon>Roseomonadaceae</taxon>
        <taxon>Roseomonas</taxon>
    </lineage>
</organism>
<dbReference type="InterPro" id="IPR025827">
    <property type="entry name" value="Zn_ribbon_recom_dom"/>
</dbReference>
<dbReference type="SMART" id="SM00857">
    <property type="entry name" value="Resolvase"/>
    <property type="match status" value="1"/>
</dbReference>